<proteinExistence type="predicted"/>
<accession>A0ABW4S4E3</accession>
<sequence>MQKTHDTFTDLGAGTPAWFALAARALPIGIFSQFLSAGTALFRDAELWILHTAIGGTLVIPVLALAGGALAVPRLRGFGWWVGLVLVLYLLQVALAAGGEPLPLSLHPLNAAFLLTASLVLLAKVERRRARSKLH</sequence>
<dbReference type="EMBL" id="JBHUGH010000006">
    <property type="protein sequence ID" value="MFD1912279.1"/>
    <property type="molecule type" value="Genomic_DNA"/>
</dbReference>
<keyword evidence="3" id="KW-1185">Reference proteome</keyword>
<organism evidence="2 3">
    <name type="scientific">Halodurantibacterium flavum</name>
    <dbReference type="NCBI Taxonomy" id="1382802"/>
    <lineage>
        <taxon>Bacteria</taxon>
        <taxon>Pseudomonadati</taxon>
        <taxon>Pseudomonadota</taxon>
        <taxon>Alphaproteobacteria</taxon>
        <taxon>Rhodobacterales</taxon>
        <taxon>Paracoccaceae</taxon>
        <taxon>Halodurantibacterium</taxon>
    </lineage>
</organism>
<dbReference type="Pfam" id="PF19728">
    <property type="entry name" value="DUF6220"/>
    <property type="match status" value="1"/>
</dbReference>
<feature type="transmembrane region" description="Helical" evidence="1">
    <location>
        <begin position="21"/>
        <end position="42"/>
    </location>
</feature>
<dbReference type="RefSeq" id="WP_390260795.1">
    <property type="nucleotide sequence ID" value="NZ_JBHUGH010000006.1"/>
</dbReference>
<comment type="caution">
    <text evidence="2">The sequence shown here is derived from an EMBL/GenBank/DDBJ whole genome shotgun (WGS) entry which is preliminary data.</text>
</comment>
<feature type="transmembrane region" description="Helical" evidence="1">
    <location>
        <begin position="78"/>
        <end position="98"/>
    </location>
</feature>
<keyword evidence="1" id="KW-1133">Transmembrane helix</keyword>
<dbReference type="Proteomes" id="UP001597353">
    <property type="component" value="Unassembled WGS sequence"/>
</dbReference>
<gene>
    <name evidence="2" type="ORF">ACFSGJ_08635</name>
</gene>
<keyword evidence="1" id="KW-0472">Membrane</keyword>
<protein>
    <submittedName>
        <fullName evidence="2">DUF6220 domain-containing protein</fullName>
    </submittedName>
</protein>
<feature type="transmembrane region" description="Helical" evidence="1">
    <location>
        <begin position="104"/>
        <end position="123"/>
    </location>
</feature>
<keyword evidence="1" id="KW-0812">Transmembrane</keyword>
<dbReference type="InterPro" id="IPR046192">
    <property type="entry name" value="DUF6220"/>
</dbReference>
<reference evidence="3" key="1">
    <citation type="journal article" date="2019" name="Int. J. Syst. Evol. Microbiol.">
        <title>The Global Catalogue of Microorganisms (GCM) 10K type strain sequencing project: providing services to taxonomists for standard genome sequencing and annotation.</title>
        <authorList>
            <consortium name="The Broad Institute Genomics Platform"/>
            <consortium name="The Broad Institute Genome Sequencing Center for Infectious Disease"/>
            <person name="Wu L."/>
            <person name="Ma J."/>
        </authorList>
    </citation>
    <scope>NUCLEOTIDE SEQUENCE [LARGE SCALE GENOMIC DNA]</scope>
    <source>
        <strain evidence="3">CGMCC 4.7242</strain>
    </source>
</reference>
<evidence type="ECO:0000313" key="3">
    <source>
        <dbReference type="Proteomes" id="UP001597353"/>
    </source>
</evidence>
<feature type="transmembrane region" description="Helical" evidence="1">
    <location>
        <begin position="48"/>
        <end position="71"/>
    </location>
</feature>
<name>A0ABW4S4E3_9RHOB</name>
<evidence type="ECO:0000313" key="2">
    <source>
        <dbReference type="EMBL" id="MFD1912279.1"/>
    </source>
</evidence>
<evidence type="ECO:0000256" key="1">
    <source>
        <dbReference type="SAM" id="Phobius"/>
    </source>
</evidence>